<dbReference type="Pfam" id="PF07007">
    <property type="entry name" value="LprI"/>
    <property type="match status" value="1"/>
</dbReference>
<keyword evidence="1" id="KW-0732">Signal</keyword>
<feature type="signal peptide" evidence="1">
    <location>
        <begin position="1"/>
        <end position="22"/>
    </location>
</feature>
<protein>
    <submittedName>
        <fullName evidence="3">DUF1311 domain-containing protein</fullName>
    </submittedName>
</protein>
<evidence type="ECO:0000259" key="2">
    <source>
        <dbReference type="Pfam" id="PF07007"/>
    </source>
</evidence>
<dbReference type="RefSeq" id="WP_177058566.1">
    <property type="nucleotide sequence ID" value="NZ_JACAPS010000019.1"/>
</dbReference>
<proteinExistence type="predicted"/>
<sequence length="131" mass="14366">MRIREMLAIGLVGVGCCLSAAADENACSSSSSLGVAQCSAEKLKQLEEQLDSSYTAALEKLPDTSRWDVRKTKGQLIKAQAAWKSYRDENCSYMGGLQGGDNIMVTQFSDDCALDETRKRIEFFRDLPKGS</sequence>
<comment type="caution">
    <text evidence="3">The sequence shown here is derived from an EMBL/GenBank/DDBJ whole genome shotgun (WGS) entry which is preliminary data.</text>
</comment>
<dbReference type="InterPro" id="IPR009739">
    <property type="entry name" value="LprI-like_N"/>
</dbReference>
<dbReference type="AlphaFoldDB" id="A0A7Y7YIU7"/>
<dbReference type="EMBL" id="JACAQD010000066">
    <property type="protein sequence ID" value="NWC37328.1"/>
    <property type="molecule type" value="Genomic_DNA"/>
</dbReference>
<evidence type="ECO:0000256" key="1">
    <source>
        <dbReference type="SAM" id="SignalP"/>
    </source>
</evidence>
<feature type="chain" id="PRO_5031332269" evidence="1">
    <location>
        <begin position="23"/>
        <end position="131"/>
    </location>
</feature>
<dbReference type="Proteomes" id="UP000520592">
    <property type="component" value="Unassembled WGS sequence"/>
</dbReference>
<feature type="domain" description="Lysozyme inhibitor LprI-like N-terminal" evidence="2">
    <location>
        <begin position="27"/>
        <end position="122"/>
    </location>
</feature>
<evidence type="ECO:0000313" key="3">
    <source>
        <dbReference type="EMBL" id="NWC37328.1"/>
    </source>
</evidence>
<dbReference type="PROSITE" id="PS51257">
    <property type="entry name" value="PROKAR_LIPOPROTEIN"/>
    <property type="match status" value="1"/>
</dbReference>
<dbReference type="Gene3D" id="1.20.1270.180">
    <property type="match status" value="1"/>
</dbReference>
<name>A0A7Y7YIU7_9PSED</name>
<accession>A0A7Y7YIU7</accession>
<reference evidence="3 4" key="1">
    <citation type="submission" date="2020-04" db="EMBL/GenBank/DDBJ databases">
        <title>Molecular characterization of pseudomonads from Agaricus bisporus reveal novel blotch 2 pathogens in Western Europe.</title>
        <authorList>
            <person name="Taparia T."/>
            <person name="Krijger M."/>
            <person name="Haynes E."/>
            <person name="Elpinstone J.G."/>
            <person name="Noble R."/>
            <person name="Van Der Wolf J."/>
        </authorList>
    </citation>
    <scope>NUCLEOTIDE SEQUENCE [LARGE SCALE GENOMIC DNA]</scope>
    <source>
        <strain evidence="3 4">IPO3737</strain>
    </source>
</reference>
<organism evidence="3 4">
    <name type="scientific">Pseudomonas gingeri</name>
    <dbReference type="NCBI Taxonomy" id="117681"/>
    <lineage>
        <taxon>Bacteria</taxon>
        <taxon>Pseudomonadati</taxon>
        <taxon>Pseudomonadota</taxon>
        <taxon>Gammaproteobacteria</taxon>
        <taxon>Pseudomonadales</taxon>
        <taxon>Pseudomonadaceae</taxon>
        <taxon>Pseudomonas</taxon>
    </lineage>
</organism>
<evidence type="ECO:0000313" key="4">
    <source>
        <dbReference type="Proteomes" id="UP000520592"/>
    </source>
</evidence>
<gene>
    <name evidence="3" type="ORF">HX876_33790</name>
</gene>